<accession>A0A521BPW8</accession>
<evidence type="ECO:0000313" key="3">
    <source>
        <dbReference type="Proteomes" id="UP000315636"/>
    </source>
</evidence>
<dbReference type="AlphaFoldDB" id="A0A521BPW8"/>
<dbReference type="RefSeq" id="WP_185956028.1">
    <property type="nucleotide sequence ID" value="NZ_FXTI01000002.1"/>
</dbReference>
<organism evidence="2 3">
    <name type="scientific">Melghirimyces algeriensis</name>
    <dbReference type="NCBI Taxonomy" id="910412"/>
    <lineage>
        <taxon>Bacteria</taxon>
        <taxon>Bacillati</taxon>
        <taxon>Bacillota</taxon>
        <taxon>Bacilli</taxon>
        <taxon>Bacillales</taxon>
        <taxon>Thermoactinomycetaceae</taxon>
        <taxon>Melghirimyces</taxon>
    </lineage>
</organism>
<feature type="coiled-coil region" evidence="1">
    <location>
        <begin position="25"/>
        <end position="56"/>
    </location>
</feature>
<protein>
    <submittedName>
        <fullName evidence="2">Uncharacterized protein</fullName>
    </submittedName>
</protein>
<name>A0A521BPW8_9BACL</name>
<gene>
    <name evidence="2" type="ORF">SAMN06264849_102276</name>
</gene>
<evidence type="ECO:0000313" key="2">
    <source>
        <dbReference type="EMBL" id="SMO49173.1"/>
    </source>
</evidence>
<sequence>MIFVLLGTFIVLNLFVGVIVNKVEEVEHTQHNKDIKKEIQDLRKEIQELKQTLKRKE</sequence>
<dbReference type="Gene3D" id="1.10.287.70">
    <property type="match status" value="1"/>
</dbReference>
<dbReference type="EMBL" id="FXTI01000002">
    <property type="protein sequence ID" value="SMO49173.1"/>
    <property type="molecule type" value="Genomic_DNA"/>
</dbReference>
<keyword evidence="3" id="KW-1185">Reference proteome</keyword>
<evidence type="ECO:0000256" key="1">
    <source>
        <dbReference type="SAM" id="Coils"/>
    </source>
</evidence>
<keyword evidence="1" id="KW-0175">Coiled coil</keyword>
<proteinExistence type="predicted"/>
<reference evidence="2 3" key="1">
    <citation type="submission" date="2017-05" db="EMBL/GenBank/DDBJ databases">
        <authorList>
            <person name="Varghese N."/>
            <person name="Submissions S."/>
        </authorList>
    </citation>
    <scope>NUCLEOTIDE SEQUENCE [LARGE SCALE GENOMIC DNA]</scope>
    <source>
        <strain evidence="2 3">DSM 45474</strain>
    </source>
</reference>
<dbReference type="Proteomes" id="UP000315636">
    <property type="component" value="Unassembled WGS sequence"/>
</dbReference>